<dbReference type="RefSeq" id="WP_119409385.1">
    <property type="nucleotide sequence ID" value="NZ_CP032869.1"/>
</dbReference>
<proteinExistence type="predicted"/>
<dbReference type="EMBL" id="CP032869">
    <property type="protein sequence ID" value="AYL95776.1"/>
    <property type="molecule type" value="Genomic_DNA"/>
</dbReference>
<gene>
    <name evidence="2" type="ORF">HYN43_010955</name>
</gene>
<evidence type="ECO:0008006" key="4">
    <source>
        <dbReference type="Google" id="ProtNLM"/>
    </source>
</evidence>
<protein>
    <recommendedName>
        <fullName evidence="4">IPT/TIG domain-containing protein</fullName>
    </recommendedName>
</protein>
<keyword evidence="3" id="KW-1185">Reference proteome</keyword>
<keyword evidence="1" id="KW-0812">Transmembrane</keyword>
<dbReference type="AlphaFoldDB" id="A0A494VKQ4"/>
<evidence type="ECO:0000313" key="3">
    <source>
        <dbReference type="Proteomes" id="UP000270046"/>
    </source>
</evidence>
<feature type="transmembrane region" description="Helical" evidence="1">
    <location>
        <begin position="65"/>
        <end position="89"/>
    </location>
</feature>
<dbReference type="Proteomes" id="UP000270046">
    <property type="component" value="Chromosome"/>
</dbReference>
<organism evidence="2 3">
    <name type="scientific">Mucilaginibacter celer</name>
    <dbReference type="NCBI Taxonomy" id="2305508"/>
    <lineage>
        <taxon>Bacteria</taxon>
        <taxon>Pseudomonadati</taxon>
        <taxon>Bacteroidota</taxon>
        <taxon>Sphingobacteriia</taxon>
        <taxon>Sphingobacteriales</taxon>
        <taxon>Sphingobacteriaceae</taxon>
        <taxon>Mucilaginibacter</taxon>
    </lineage>
</organism>
<evidence type="ECO:0000256" key="1">
    <source>
        <dbReference type="SAM" id="Phobius"/>
    </source>
</evidence>
<sequence length="233" mass="25579">MLQKADSLKKRNQAKITVAAANTIEFNTIILILVAAAGFLGNMIHIATSFTTFIGAGQFKSNWLLWYFVKPFTAAALAMVMYFVFRAGFLSSADPGSNLNIYGVMSIATFVGLFTDVATEKLKEVFKTMFNTRDDRPDKIKPDIKVLATSVSPEKINITTLNDFVVSGENFDTKKLNIAINGQPIPAGDIVITDKLIHIKYQVPVAQANLTAFTLLITDETGSEIFKKVLTVN</sequence>
<name>A0A494VKQ4_9SPHI</name>
<feature type="transmembrane region" description="Helical" evidence="1">
    <location>
        <begin position="29"/>
        <end position="53"/>
    </location>
</feature>
<keyword evidence="1" id="KW-0472">Membrane</keyword>
<reference evidence="2 3" key="1">
    <citation type="submission" date="2018-10" db="EMBL/GenBank/DDBJ databases">
        <title>Genome sequencing of Mucilaginibacter sp. HYN0043.</title>
        <authorList>
            <person name="Kim M."/>
            <person name="Yi H."/>
        </authorList>
    </citation>
    <scope>NUCLEOTIDE SEQUENCE [LARGE SCALE GENOMIC DNA]</scope>
    <source>
        <strain evidence="2 3">HYN0043</strain>
    </source>
</reference>
<feature type="transmembrane region" description="Helical" evidence="1">
    <location>
        <begin position="101"/>
        <end position="119"/>
    </location>
</feature>
<accession>A0A494VKQ4</accession>
<dbReference type="KEGG" id="muh:HYN43_010955"/>
<evidence type="ECO:0000313" key="2">
    <source>
        <dbReference type="EMBL" id="AYL95776.1"/>
    </source>
</evidence>
<dbReference type="OrthoDB" id="5191103at2"/>
<keyword evidence="1" id="KW-1133">Transmembrane helix</keyword>